<evidence type="ECO:0008006" key="3">
    <source>
        <dbReference type="Google" id="ProtNLM"/>
    </source>
</evidence>
<gene>
    <name evidence="1" type="ORF">DFR29_1279</name>
</gene>
<sequence>MEYVDPVTLACDTCALGGVLYELLCGLPPFERDGMAEPTLQARILHTPPPPMSRRLQATPAGMAGARGLRSIAAQQWCAARYRSA</sequence>
<evidence type="ECO:0000313" key="2">
    <source>
        <dbReference type="Proteomes" id="UP000295293"/>
    </source>
</evidence>
<accession>A0A4V3DKW7</accession>
<organism evidence="1 2">
    <name type="scientific">Tahibacter aquaticus</name>
    <dbReference type="NCBI Taxonomy" id="520092"/>
    <lineage>
        <taxon>Bacteria</taxon>
        <taxon>Pseudomonadati</taxon>
        <taxon>Pseudomonadota</taxon>
        <taxon>Gammaproteobacteria</taxon>
        <taxon>Lysobacterales</taxon>
        <taxon>Rhodanobacteraceae</taxon>
        <taxon>Tahibacter</taxon>
    </lineage>
</organism>
<proteinExistence type="predicted"/>
<keyword evidence="2" id="KW-1185">Reference proteome</keyword>
<dbReference type="Gene3D" id="1.10.510.10">
    <property type="entry name" value="Transferase(Phosphotransferase) domain 1"/>
    <property type="match status" value="1"/>
</dbReference>
<dbReference type="Proteomes" id="UP000295293">
    <property type="component" value="Unassembled WGS sequence"/>
</dbReference>
<dbReference type="EMBL" id="SNZH01000027">
    <property type="protein sequence ID" value="TDR36659.1"/>
    <property type="molecule type" value="Genomic_DNA"/>
</dbReference>
<dbReference type="SUPFAM" id="SSF56112">
    <property type="entry name" value="Protein kinase-like (PK-like)"/>
    <property type="match status" value="1"/>
</dbReference>
<reference evidence="1 2" key="1">
    <citation type="submission" date="2019-03" db="EMBL/GenBank/DDBJ databases">
        <title>Genomic Encyclopedia of Type Strains, Phase IV (KMG-IV): sequencing the most valuable type-strain genomes for metagenomic binning, comparative biology and taxonomic classification.</title>
        <authorList>
            <person name="Goeker M."/>
        </authorList>
    </citation>
    <scope>NUCLEOTIDE SEQUENCE [LARGE SCALE GENOMIC DNA]</scope>
    <source>
        <strain evidence="1 2">DSM 21667</strain>
    </source>
</reference>
<name>A0A4V3DKW7_9GAMM</name>
<comment type="caution">
    <text evidence="1">The sequence shown here is derived from an EMBL/GenBank/DDBJ whole genome shotgun (WGS) entry which is preliminary data.</text>
</comment>
<dbReference type="AlphaFoldDB" id="A0A4V3DKW7"/>
<protein>
    <recommendedName>
        <fullName evidence="3">Protein kinase-like protein</fullName>
    </recommendedName>
</protein>
<evidence type="ECO:0000313" key="1">
    <source>
        <dbReference type="EMBL" id="TDR36659.1"/>
    </source>
</evidence>
<dbReference type="InterPro" id="IPR011009">
    <property type="entry name" value="Kinase-like_dom_sf"/>
</dbReference>